<dbReference type="AlphaFoldDB" id="A0A3G9JW13"/>
<reference evidence="1 2" key="1">
    <citation type="submission" date="2018-11" db="EMBL/GenBank/DDBJ databases">
        <title>Complete genome sequence of Microcystis aeruginosa NIES-102.</title>
        <authorList>
            <person name="Yamaguchi H."/>
            <person name="Suzuki S."/>
            <person name="Kawachi M."/>
        </authorList>
    </citation>
    <scope>NUCLEOTIDE SEQUENCE [LARGE SCALE GENOMIC DNA]</scope>
    <source>
        <strain evidence="1 2">NIES-102</strain>
    </source>
</reference>
<dbReference type="Proteomes" id="UP000278152">
    <property type="component" value="Chromosome"/>
</dbReference>
<accession>A0A3G9JW13</accession>
<organism evidence="1 2">
    <name type="scientific">Microcystis viridis NIES-102</name>
    <dbReference type="NCBI Taxonomy" id="213615"/>
    <lineage>
        <taxon>Bacteria</taxon>
        <taxon>Bacillati</taxon>
        <taxon>Cyanobacteriota</taxon>
        <taxon>Cyanophyceae</taxon>
        <taxon>Oscillatoriophycideae</taxon>
        <taxon>Chroococcales</taxon>
        <taxon>Microcystaceae</taxon>
        <taxon>Microcystis</taxon>
    </lineage>
</organism>
<protein>
    <recommendedName>
        <fullName evidence="3">Nucleotide-diphospho-sugar transferase domain-containing protein</fullName>
    </recommendedName>
</protein>
<dbReference type="EMBL" id="AP019314">
    <property type="protein sequence ID" value="BBH38314.1"/>
    <property type="molecule type" value="Genomic_DNA"/>
</dbReference>
<proteinExistence type="predicted"/>
<dbReference type="KEGG" id="mvz:myaer102_08070"/>
<gene>
    <name evidence="1" type="ORF">myaer102_08070</name>
</gene>
<evidence type="ECO:0008006" key="3">
    <source>
        <dbReference type="Google" id="ProtNLM"/>
    </source>
</evidence>
<sequence length="309" mass="36428">MSKSHYFGGKPNYLKFALKSAADFNNTVVLIGDDTNKDFWQNHWDTTLVEFDKFQNFQKCYVHMSTNSQKFEIACFKRFFCLEKWMKEKDEKKIFLLDGDIVTFADYSKEACPILPNDCIATLMTPTPKNQDNNFLWASSPHFSYWTLEALEDFTDFCIRAYSNKNIRDKLEAKWQWHIDNHKPGGICDMTLLYLWSKDNSKVANLTTVINNNMTLDHNINSSTNYLEDEYQMQFGLKKLIFKNGIPYGYNKNLNKEIKFLCIHCQGRAKSVMRFLYYKQLRDFYYIGNLVQATKAKMKLLIKKIISNK</sequence>
<evidence type="ECO:0000313" key="1">
    <source>
        <dbReference type="EMBL" id="BBH38314.1"/>
    </source>
</evidence>
<evidence type="ECO:0000313" key="2">
    <source>
        <dbReference type="Proteomes" id="UP000278152"/>
    </source>
</evidence>
<name>A0A3G9JW13_MICVR</name>